<dbReference type="EC" id="1.1.1.-" evidence="3"/>
<dbReference type="InterPro" id="IPR050523">
    <property type="entry name" value="AKR_Detox_Biosynth"/>
</dbReference>
<dbReference type="GO" id="GO:0016491">
    <property type="term" value="F:oxidoreductase activity"/>
    <property type="evidence" value="ECO:0007669"/>
    <property type="project" value="UniProtKB-KW"/>
</dbReference>
<dbReference type="PANTHER" id="PTHR43364">
    <property type="entry name" value="NADH-SPECIFIC METHYLGLYOXAL REDUCTASE-RELATED"/>
    <property type="match status" value="1"/>
</dbReference>
<dbReference type="PANTHER" id="PTHR43364:SF4">
    <property type="entry name" value="NAD(P)-LINKED OXIDOREDUCTASE SUPERFAMILY PROTEIN"/>
    <property type="match status" value="1"/>
</dbReference>
<sequence>MQALHDVVQAGYARYIGMSSCYAWQFHIMQSYAIAHNLTPFISMQNHHNLVYREEEREMFPTLKHFDVGIIPWSPLAGGYLAKPLNTKTARAETDPWRKHYATAHPGNPKIVLKVEEIAKRNGVSMAQVATAWSLTKVTAPIVGTTNLKNLEDLVAAVHIKLSEEDTKALEELYGPQEIFGHM</sequence>
<proteinExistence type="predicted"/>
<dbReference type="HOGENOM" id="CLU_023205_17_5_1"/>
<dbReference type="InterPro" id="IPR036812">
    <property type="entry name" value="NAD(P)_OxRdtase_dom_sf"/>
</dbReference>
<evidence type="ECO:0000259" key="2">
    <source>
        <dbReference type="Pfam" id="PF00248"/>
    </source>
</evidence>
<comment type="caution">
    <text evidence="3">The sequence shown here is derived from an EMBL/GenBank/DDBJ whole genome shotgun (WGS) entry which is preliminary data.</text>
</comment>
<dbReference type="Pfam" id="PF00248">
    <property type="entry name" value="Aldo_ket_red"/>
    <property type="match status" value="1"/>
</dbReference>
<organism evidence="3 4">
    <name type="scientific">Thanatephorus cucumeris (strain AG1-IB / isolate 7/3/14)</name>
    <name type="common">Lettuce bottom rot fungus</name>
    <name type="synonym">Rhizoctonia solani</name>
    <dbReference type="NCBI Taxonomy" id="1108050"/>
    <lineage>
        <taxon>Eukaryota</taxon>
        <taxon>Fungi</taxon>
        <taxon>Dikarya</taxon>
        <taxon>Basidiomycota</taxon>
        <taxon>Agaricomycotina</taxon>
        <taxon>Agaricomycetes</taxon>
        <taxon>Cantharellales</taxon>
        <taxon>Ceratobasidiaceae</taxon>
        <taxon>Rhizoctonia</taxon>
        <taxon>Rhizoctonia solani AG-1</taxon>
    </lineage>
</organism>
<feature type="domain" description="NADP-dependent oxidoreductase" evidence="2">
    <location>
        <begin position="1"/>
        <end position="174"/>
    </location>
</feature>
<dbReference type="InterPro" id="IPR023210">
    <property type="entry name" value="NADP_OxRdtase_dom"/>
</dbReference>
<name>M5BV85_THACB</name>
<gene>
    <name evidence="3" type="ORF">BN14_05180</name>
</gene>
<dbReference type="SUPFAM" id="SSF51430">
    <property type="entry name" value="NAD(P)-linked oxidoreductase"/>
    <property type="match status" value="1"/>
</dbReference>
<evidence type="ECO:0000313" key="3">
    <source>
        <dbReference type="EMBL" id="CCO31146.1"/>
    </source>
</evidence>
<dbReference type="EMBL" id="CAOJ01007617">
    <property type="protein sequence ID" value="CCO31146.1"/>
    <property type="molecule type" value="Genomic_DNA"/>
</dbReference>
<keyword evidence="1 3" id="KW-0560">Oxidoreductase</keyword>
<protein>
    <submittedName>
        <fullName evidence="3">Putative aryl-alcohol dehydrogenase C977.14c</fullName>
        <ecNumber evidence="3">1.1.1.-</ecNumber>
    </submittedName>
</protein>
<accession>M5BV85</accession>
<evidence type="ECO:0000256" key="1">
    <source>
        <dbReference type="ARBA" id="ARBA00023002"/>
    </source>
</evidence>
<evidence type="ECO:0000313" key="4">
    <source>
        <dbReference type="Proteomes" id="UP000012065"/>
    </source>
</evidence>
<reference evidence="3 4" key="1">
    <citation type="journal article" date="2013" name="J. Biotechnol.">
        <title>Establishment and interpretation of the genome sequence of the phytopathogenic fungus Rhizoctonia solani AG1-IB isolate 7/3/14.</title>
        <authorList>
            <person name="Wibberg D.W."/>
            <person name="Jelonek L.J."/>
            <person name="Rupp O.R."/>
            <person name="Hennig M.H."/>
            <person name="Eikmeyer F.E."/>
            <person name="Goesmann A.G."/>
            <person name="Hartmann A.H."/>
            <person name="Borriss R.B."/>
            <person name="Grosch R.G."/>
            <person name="Puehler A.P."/>
            <person name="Schlueter A.S."/>
        </authorList>
    </citation>
    <scope>NUCLEOTIDE SEQUENCE [LARGE SCALE GENOMIC DNA]</scope>
    <source>
        <strain evidence="4">AG1-IB / isolate 7/3/14</strain>
    </source>
</reference>
<dbReference type="Gene3D" id="3.20.20.100">
    <property type="entry name" value="NADP-dependent oxidoreductase domain"/>
    <property type="match status" value="1"/>
</dbReference>
<dbReference type="Proteomes" id="UP000012065">
    <property type="component" value="Unassembled WGS sequence"/>
</dbReference>
<dbReference type="AlphaFoldDB" id="M5BV85"/>